<comment type="caution">
    <text evidence="2">The sequence shown here is derived from an EMBL/GenBank/DDBJ whole genome shotgun (WGS) entry which is preliminary data.</text>
</comment>
<dbReference type="AlphaFoldDB" id="A0AAD8HN31"/>
<feature type="compositionally biased region" description="Polar residues" evidence="1">
    <location>
        <begin position="21"/>
        <end position="32"/>
    </location>
</feature>
<accession>A0AAD8HN31</accession>
<feature type="region of interest" description="Disordered" evidence="1">
    <location>
        <begin position="21"/>
        <end position="42"/>
    </location>
</feature>
<dbReference type="Gene3D" id="6.10.250.1310">
    <property type="match status" value="1"/>
</dbReference>
<organism evidence="2 3">
    <name type="scientific">Heracleum sosnowskyi</name>
    <dbReference type="NCBI Taxonomy" id="360622"/>
    <lineage>
        <taxon>Eukaryota</taxon>
        <taxon>Viridiplantae</taxon>
        <taxon>Streptophyta</taxon>
        <taxon>Embryophyta</taxon>
        <taxon>Tracheophyta</taxon>
        <taxon>Spermatophyta</taxon>
        <taxon>Magnoliopsida</taxon>
        <taxon>eudicotyledons</taxon>
        <taxon>Gunneridae</taxon>
        <taxon>Pentapetalae</taxon>
        <taxon>asterids</taxon>
        <taxon>campanulids</taxon>
        <taxon>Apiales</taxon>
        <taxon>Apiaceae</taxon>
        <taxon>Apioideae</taxon>
        <taxon>apioid superclade</taxon>
        <taxon>Tordylieae</taxon>
        <taxon>Tordyliinae</taxon>
        <taxon>Heracleum</taxon>
    </lineage>
</organism>
<name>A0AAD8HN31_9APIA</name>
<gene>
    <name evidence="2" type="ORF">POM88_035237</name>
</gene>
<evidence type="ECO:0000256" key="1">
    <source>
        <dbReference type="SAM" id="MobiDB-lite"/>
    </source>
</evidence>
<sequence>MFSICQYHVYENTGSFTQCHSENQNPEQNLSSGPGGTVPSESLKRIPEKVMGDANSLELETTVVEVLGGKDGVHADFISCCYQVEVSPLQVFGAEKASDVEQPQLEIAIVSHSGRSPTNLPLASGSVPRSTNERDTSPRSRSNQLEGIRKETEQAIKLHEDTKMRLKFELEEIRAQLRRNYEAKYTWECNKKQKKLWQLPR</sequence>
<protein>
    <submittedName>
        <fullName evidence="2">Uncharacterized protein</fullName>
    </submittedName>
</protein>
<proteinExistence type="predicted"/>
<keyword evidence="3" id="KW-1185">Reference proteome</keyword>
<feature type="region of interest" description="Disordered" evidence="1">
    <location>
        <begin position="111"/>
        <end position="149"/>
    </location>
</feature>
<reference evidence="2" key="2">
    <citation type="submission" date="2023-05" db="EMBL/GenBank/DDBJ databases">
        <authorList>
            <person name="Schelkunov M.I."/>
        </authorList>
    </citation>
    <scope>NUCLEOTIDE SEQUENCE</scope>
    <source>
        <strain evidence="2">Hsosn_3</strain>
        <tissue evidence="2">Leaf</tissue>
    </source>
</reference>
<evidence type="ECO:0000313" key="3">
    <source>
        <dbReference type="Proteomes" id="UP001237642"/>
    </source>
</evidence>
<dbReference type="EMBL" id="JAUIZM010000008">
    <property type="protein sequence ID" value="KAK1369145.1"/>
    <property type="molecule type" value="Genomic_DNA"/>
</dbReference>
<evidence type="ECO:0000313" key="2">
    <source>
        <dbReference type="EMBL" id="KAK1369145.1"/>
    </source>
</evidence>
<dbReference type="Proteomes" id="UP001237642">
    <property type="component" value="Unassembled WGS sequence"/>
</dbReference>
<reference evidence="2" key="1">
    <citation type="submission" date="2023-02" db="EMBL/GenBank/DDBJ databases">
        <title>Genome of toxic invasive species Heracleum sosnowskyi carries increased number of genes despite the absence of recent whole-genome duplications.</title>
        <authorList>
            <person name="Schelkunov M."/>
            <person name="Shtratnikova V."/>
            <person name="Makarenko M."/>
            <person name="Klepikova A."/>
            <person name="Omelchenko D."/>
            <person name="Novikova G."/>
            <person name="Obukhova E."/>
            <person name="Bogdanov V."/>
            <person name="Penin A."/>
            <person name="Logacheva M."/>
        </authorList>
    </citation>
    <scope>NUCLEOTIDE SEQUENCE</scope>
    <source>
        <strain evidence="2">Hsosn_3</strain>
        <tissue evidence="2">Leaf</tissue>
    </source>
</reference>